<dbReference type="InterPro" id="IPR013783">
    <property type="entry name" value="Ig-like_fold"/>
</dbReference>
<dbReference type="CDD" id="cd00099">
    <property type="entry name" value="IgV"/>
    <property type="match status" value="1"/>
</dbReference>
<dbReference type="Ensembl" id="ENSTNIT00000017659.1">
    <property type="protein sequence ID" value="ENSTNIP00000017439.1"/>
    <property type="gene ID" value="ENSTNIG00000014421.1"/>
</dbReference>
<dbReference type="EMBL" id="CAAE01014976">
    <property type="protein sequence ID" value="CAG06548.1"/>
    <property type="molecule type" value="Genomic_DNA"/>
</dbReference>
<evidence type="ECO:0000313" key="5">
    <source>
        <dbReference type="EMBL" id="CAG06548.1"/>
    </source>
</evidence>
<gene>
    <name evidence="5" type="ORF">GSTENG00026951001</name>
</gene>
<organism evidence="5">
    <name type="scientific">Tetraodon nigroviridis</name>
    <name type="common">Spotted green pufferfish</name>
    <name type="synonym">Chelonodon nigroviridis</name>
    <dbReference type="NCBI Taxonomy" id="99883"/>
    <lineage>
        <taxon>Eukaryota</taxon>
        <taxon>Metazoa</taxon>
        <taxon>Chordata</taxon>
        <taxon>Craniata</taxon>
        <taxon>Vertebrata</taxon>
        <taxon>Euteleostomi</taxon>
        <taxon>Actinopterygii</taxon>
        <taxon>Neopterygii</taxon>
        <taxon>Teleostei</taxon>
        <taxon>Neoteleostei</taxon>
        <taxon>Acanthomorphata</taxon>
        <taxon>Eupercaria</taxon>
        <taxon>Tetraodontiformes</taxon>
        <taxon>Tetradontoidea</taxon>
        <taxon>Tetraodontidae</taxon>
        <taxon>Tetraodon</taxon>
    </lineage>
</organism>
<keyword evidence="2" id="KW-1133">Transmembrane helix</keyword>
<evidence type="ECO:0000313" key="7">
    <source>
        <dbReference type="Proteomes" id="UP000007303"/>
    </source>
</evidence>
<evidence type="ECO:0000256" key="1">
    <source>
        <dbReference type="ARBA" id="ARBA00023319"/>
    </source>
</evidence>
<dbReference type="Proteomes" id="UP000007303">
    <property type="component" value="Unassembled WGS sequence"/>
</dbReference>
<dbReference type="SUPFAM" id="SSF48726">
    <property type="entry name" value="Immunoglobulin"/>
    <property type="match status" value="1"/>
</dbReference>
<keyword evidence="1" id="KW-0393">Immunoglobulin domain</keyword>
<feature type="transmembrane region" description="Helical" evidence="2">
    <location>
        <begin position="128"/>
        <end position="146"/>
    </location>
</feature>
<keyword evidence="2" id="KW-0812">Transmembrane</keyword>
<dbReference type="GO" id="GO:0009897">
    <property type="term" value="C:external side of plasma membrane"/>
    <property type="evidence" value="ECO:0007669"/>
    <property type="project" value="TreeGrafter"/>
</dbReference>
<accession>Q4RYI4</accession>
<dbReference type="HOGENOM" id="CLU_092453_0_0_1"/>
<dbReference type="AlphaFoldDB" id="Q4RYI4"/>
<dbReference type="OrthoDB" id="9894386at2759"/>
<reference evidence="5" key="2">
    <citation type="submission" date="2004-02" db="EMBL/GenBank/DDBJ databases">
        <authorList>
            <consortium name="Genoscope"/>
            <consortium name="Whitehead Institute Centre for Genome Research"/>
        </authorList>
    </citation>
    <scope>NUCLEOTIDE SEQUENCE</scope>
</reference>
<evidence type="ECO:0000256" key="2">
    <source>
        <dbReference type="SAM" id="Phobius"/>
    </source>
</evidence>
<dbReference type="OMA" id="PVHFICY"/>
<proteinExistence type="predicted"/>
<dbReference type="PANTHER" id="PTHR14334">
    <property type="entry name" value="B-CELL ANTIGEN RECEPTOR COMPLEX-ASSOCIATED PROTEIN"/>
    <property type="match status" value="1"/>
</dbReference>
<name>Q4RYI4_TETNG</name>
<keyword evidence="3" id="KW-0732">Signal</keyword>
<dbReference type="GO" id="GO:0030183">
    <property type="term" value="P:B cell differentiation"/>
    <property type="evidence" value="ECO:0007669"/>
    <property type="project" value="TreeGrafter"/>
</dbReference>
<feature type="chain" id="PRO_5014105041" evidence="3">
    <location>
        <begin position="20"/>
        <end position="195"/>
    </location>
</feature>
<evidence type="ECO:0000313" key="6">
    <source>
        <dbReference type="Ensembl" id="ENSTNIP00000017439.1"/>
    </source>
</evidence>
<dbReference type="GO" id="GO:0019815">
    <property type="term" value="C:B cell receptor complex"/>
    <property type="evidence" value="ECO:0007669"/>
    <property type="project" value="TreeGrafter"/>
</dbReference>
<dbReference type="GO" id="GO:0050853">
    <property type="term" value="P:B cell receptor signaling pathway"/>
    <property type="evidence" value="ECO:0007669"/>
    <property type="project" value="TreeGrafter"/>
</dbReference>
<reference evidence="5 7" key="1">
    <citation type="journal article" date="2004" name="Nature">
        <title>Genome duplication in the teleost fish Tetraodon nigroviridis reveals the early vertebrate proto-karyotype.</title>
        <authorList>
            <person name="Jaillon O."/>
            <person name="Aury J.-M."/>
            <person name="Brunet F."/>
            <person name="Petit J.-L."/>
            <person name="Stange-Thomann N."/>
            <person name="Mauceli E."/>
            <person name="Bouneau L."/>
            <person name="Fischer C."/>
            <person name="Ozouf-Costaz C."/>
            <person name="Bernot A."/>
            <person name="Nicaud S."/>
            <person name="Jaffe D."/>
            <person name="Fisher S."/>
            <person name="Lutfalla G."/>
            <person name="Dossat C."/>
            <person name="Segurens B."/>
            <person name="Dasilva C."/>
            <person name="Salanoubat M."/>
            <person name="Levy M."/>
            <person name="Boudet N."/>
            <person name="Castellano S."/>
            <person name="Anthouard V."/>
            <person name="Jubin C."/>
            <person name="Castelli V."/>
            <person name="Katinka M."/>
            <person name="Vacherie B."/>
            <person name="Biemont C."/>
            <person name="Skalli Z."/>
            <person name="Cattolico L."/>
            <person name="Poulain J."/>
            <person name="De Berardinis V."/>
            <person name="Cruaud C."/>
            <person name="Duprat S."/>
            <person name="Brottier P."/>
            <person name="Coutanceau J.-P."/>
            <person name="Gouzy J."/>
            <person name="Parra G."/>
            <person name="Lardier G."/>
            <person name="Chapple C."/>
            <person name="McKernan K.J."/>
            <person name="McEwan P."/>
            <person name="Bosak S."/>
            <person name="Kellis M."/>
            <person name="Volff J.-N."/>
            <person name="Guigo R."/>
            <person name="Zody M.C."/>
            <person name="Mesirov J."/>
            <person name="Lindblad-Toh K."/>
            <person name="Birren B."/>
            <person name="Nusbaum C."/>
            <person name="Kahn D."/>
            <person name="Robinson-Rechavi M."/>
            <person name="Laudet V."/>
            <person name="Schachter V."/>
            <person name="Quetier F."/>
            <person name="Saurin W."/>
            <person name="Scarpelli C."/>
            <person name="Wincker P."/>
            <person name="Lander E.S."/>
            <person name="Weissenbach J."/>
            <person name="Roest Crollius H."/>
        </authorList>
    </citation>
    <scope>NUCLEOTIDE SEQUENCE [LARGE SCALE GENOMIC DNA]</scope>
</reference>
<feature type="signal peptide" evidence="3">
    <location>
        <begin position="1"/>
        <end position="19"/>
    </location>
</feature>
<dbReference type="KEGG" id="tng:GSTEN00026951G001"/>
<dbReference type="Gene3D" id="2.60.40.10">
    <property type="entry name" value="Immunoglobulins"/>
    <property type="match status" value="1"/>
</dbReference>
<dbReference type="GeneTree" id="ENSGT00730000111991"/>
<dbReference type="SMART" id="SM00409">
    <property type="entry name" value="IG"/>
    <property type="match status" value="1"/>
</dbReference>
<dbReference type="InterPro" id="IPR036179">
    <property type="entry name" value="Ig-like_dom_sf"/>
</dbReference>
<dbReference type="STRING" id="99883.ENSTNIP00000017439"/>
<evidence type="ECO:0000256" key="3">
    <source>
        <dbReference type="SAM" id="SignalP"/>
    </source>
</evidence>
<reference evidence="6" key="3">
    <citation type="submission" date="2025-05" db="UniProtKB">
        <authorList>
            <consortium name="Ensembl"/>
        </authorList>
    </citation>
    <scope>IDENTIFICATION</scope>
</reference>
<protein>
    <submittedName>
        <fullName evidence="5">(spotted green pufferfish) hypothetical protein</fullName>
    </submittedName>
</protein>
<dbReference type="PANTHER" id="PTHR14334:SF2">
    <property type="entry name" value="B-CELL ANTIGEN RECEPTOR COMPLEX-ASSOCIATED PROTEIN BETA CHAIN"/>
    <property type="match status" value="1"/>
</dbReference>
<evidence type="ECO:0000259" key="4">
    <source>
        <dbReference type="SMART" id="SM00409"/>
    </source>
</evidence>
<keyword evidence="7" id="KW-1185">Reference proteome</keyword>
<dbReference type="InterPro" id="IPR003599">
    <property type="entry name" value="Ig_sub"/>
</dbReference>
<keyword evidence="2" id="KW-0472">Membrane</keyword>
<sequence length="195" mass="21789">MSWLLAGCYGLVLMNISGALLIRQTPRFIGVKTKQKAQICCSAVPIKWYKLDTYDGDRNKAVKVEPVDGGRTNISNSGACLIISELRTEDSGVYFCTAKDTWGPGSELRVVKTLDRDRALHRTNMKDGLIILQALLLAVCTAALMLRKQGLQEKRDSIYEEPEDEHIYEGLSTQVGDLYEELCNYQPEGAEAPWE</sequence>
<feature type="domain" description="Immunoglobulin" evidence="4">
    <location>
        <begin position="26"/>
        <end position="111"/>
    </location>
</feature>